<dbReference type="SUPFAM" id="SSF47413">
    <property type="entry name" value="lambda repressor-like DNA-binding domains"/>
    <property type="match status" value="1"/>
</dbReference>
<dbReference type="InterPro" id="IPR010982">
    <property type="entry name" value="Lambda_DNA-bd_dom_sf"/>
</dbReference>
<reference evidence="3" key="1">
    <citation type="journal article" date="2021" name="PeerJ">
        <title>Extensive microbial diversity within the chicken gut microbiome revealed by metagenomics and culture.</title>
        <authorList>
            <person name="Gilroy R."/>
            <person name="Ravi A."/>
            <person name="Getino M."/>
            <person name="Pursley I."/>
            <person name="Horton D.L."/>
            <person name="Alikhan N.F."/>
            <person name="Baker D."/>
            <person name="Gharbi K."/>
            <person name="Hall N."/>
            <person name="Watson M."/>
            <person name="Adriaenssens E.M."/>
            <person name="Foster-Nyarko E."/>
            <person name="Jarju S."/>
            <person name="Secka A."/>
            <person name="Antonio M."/>
            <person name="Oren A."/>
            <person name="Chaudhuri R.R."/>
            <person name="La Ragione R."/>
            <person name="Hildebrand F."/>
            <person name="Pallen M.J."/>
        </authorList>
    </citation>
    <scope>NUCLEOTIDE SEQUENCE</scope>
    <source>
        <strain evidence="3">CHK193-4272</strain>
    </source>
</reference>
<reference evidence="3" key="2">
    <citation type="submission" date="2021-04" db="EMBL/GenBank/DDBJ databases">
        <authorList>
            <person name="Gilroy R."/>
        </authorList>
    </citation>
    <scope>NUCLEOTIDE SEQUENCE</scope>
    <source>
        <strain evidence="3">CHK193-4272</strain>
    </source>
</reference>
<dbReference type="CDD" id="cd00093">
    <property type="entry name" value="HTH_XRE"/>
    <property type="match status" value="1"/>
</dbReference>
<dbReference type="InterPro" id="IPR001387">
    <property type="entry name" value="Cro/C1-type_HTH"/>
</dbReference>
<evidence type="ECO:0000313" key="4">
    <source>
        <dbReference type="Proteomes" id="UP000886808"/>
    </source>
</evidence>
<gene>
    <name evidence="3" type="ORF">H9746_09275</name>
</gene>
<organism evidence="3 4">
    <name type="scientific">Candidatus Butyricicoccus avistercoris</name>
    <dbReference type="NCBI Taxonomy" id="2838518"/>
    <lineage>
        <taxon>Bacteria</taxon>
        <taxon>Bacillati</taxon>
        <taxon>Bacillota</taxon>
        <taxon>Clostridia</taxon>
        <taxon>Eubacteriales</taxon>
        <taxon>Butyricicoccaceae</taxon>
        <taxon>Butyricicoccus</taxon>
    </lineage>
</organism>
<name>A0A9D1PKA4_9FIRM</name>
<dbReference type="Gene3D" id="1.10.260.40">
    <property type="entry name" value="lambda repressor-like DNA-binding domains"/>
    <property type="match status" value="1"/>
</dbReference>
<protein>
    <submittedName>
        <fullName evidence="3">Helix-turn-helix domain-containing protein</fullName>
    </submittedName>
</protein>
<dbReference type="AlphaFoldDB" id="A0A9D1PKA4"/>
<evidence type="ECO:0000256" key="1">
    <source>
        <dbReference type="ARBA" id="ARBA00023125"/>
    </source>
</evidence>
<comment type="caution">
    <text evidence="3">The sequence shown here is derived from an EMBL/GenBank/DDBJ whole genome shotgun (WGS) entry which is preliminary data.</text>
</comment>
<dbReference type="EMBL" id="DXIE01000056">
    <property type="protein sequence ID" value="HIV63008.1"/>
    <property type="molecule type" value="Genomic_DNA"/>
</dbReference>
<dbReference type="Proteomes" id="UP000886808">
    <property type="component" value="Unassembled WGS sequence"/>
</dbReference>
<evidence type="ECO:0000259" key="2">
    <source>
        <dbReference type="PROSITE" id="PS50943"/>
    </source>
</evidence>
<dbReference type="SMART" id="SM00530">
    <property type="entry name" value="HTH_XRE"/>
    <property type="match status" value="1"/>
</dbReference>
<dbReference type="PROSITE" id="PS50943">
    <property type="entry name" value="HTH_CROC1"/>
    <property type="match status" value="1"/>
</dbReference>
<dbReference type="GO" id="GO:0003677">
    <property type="term" value="F:DNA binding"/>
    <property type="evidence" value="ECO:0007669"/>
    <property type="project" value="UniProtKB-KW"/>
</dbReference>
<dbReference type="PANTHER" id="PTHR46558:SF14">
    <property type="entry name" value="HTH-TYPE TRANSCRIPTIONAL REGULATOR ANSR"/>
    <property type="match status" value="1"/>
</dbReference>
<dbReference type="PANTHER" id="PTHR46558">
    <property type="entry name" value="TRACRIPTIONAL REGULATORY PROTEIN-RELATED-RELATED"/>
    <property type="match status" value="1"/>
</dbReference>
<evidence type="ECO:0000313" key="3">
    <source>
        <dbReference type="EMBL" id="HIV63008.1"/>
    </source>
</evidence>
<feature type="domain" description="HTH cro/C1-type" evidence="2">
    <location>
        <begin position="7"/>
        <end position="61"/>
    </location>
</feature>
<sequence>MEFHQELKEARNKLNMKQSEVAKALGIDTSTYCGYETGKRSPDVLKIKRLSQILQVSADKLLDIKKEDISETIKVPETTSTEELLENFILSLKIINNGSDLNDDDYAVISSVVKILDTWFTKKRQEHS</sequence>
<keyword evidence="1" id="KW-0238">DNA-binding</keyword>
<accession>A0A9D1PKA4</accession>
<dbReference type="Pfam" id="PF01381">
    <property type="entry name" value="HTH_3"/>
    <property type="match status" value="1"/>
</dbReference>
<proteinExistence type="predicted"/>